<sequence length="224" mass="25731">MKNLDITVMNLNWNEGKSIRFTQNNCSFTEALIIDVLFLSAKITYDKDSCGVETRGRWLSNTDWMSGHLSIERLFDEELVQEGRGNVHAIDRIKLKGKLWVSLAASPECFLFWPFPTFLWGVALILALGRFYVIIYEISTFNKPKLTLIELVQTFFGVKQLRTRTITDVVLKYISIAILYWFLADYLTALNSFIKEAITTRSQTDPEGVQAGCIVNETTCYEDR</sequence>
<protein>
    <submittedName>
        <fullName evidence="2">Uncharacterized protein</fullName>
    </submittedName>
</protein>
<feature type="transmembrane region" description="Helical" evidence="1">
    <location>
        <begin position="111"/>
        <end position="135"/>
    </location>
</feature>
<evidence type="ECO:0000256" key="1">
    <source>
        <dbReference type="SAM" id="Phobius"/>
    </source>
</evidence>
<dbReference type="EMBL" id="AZBU02000008">
    <property type="protein sequence ID" value="TKR67557.1"/>
    <property type="molecule type" value="Genomic_DNA"/>
</dbReference>
<feature type="transmembrane region" description="Helical" evidence="1">
    <location>
        <begin position="165"/>
        <end position="183"/>
    </location>
</feature>
<comment type="caution">
    <text evidence="2">The sequence shown here is derived from an EMBL/GenBank/DDBJ whole genome shotgun (WGS) entry which is preliminary data.</text>
</comment>
<keyword evidence="1" id="KW-0812">Transmembrane</keyword>
<evidence type="ECO:0000313" key="3">
    <source>
        <dbReference type="Proteomes" id="UP000298663"/>
    </source>
</evidence>
<organism evidence="2 3">
    <name type="scientific">Steinernema carpocapsae</name>
    <name type="common">Entomopathogenic nematode</name>
    <dbReference type="NCBI Taxonomy" id="34508"/>
    <lineage>
        <taxon>Eukaryota</taxon>
        <taxon>Metazoa</taxon>
        <taxon>Ecdysozoa</taxon>
        <taxon>Nematoda</taxon>
        <taxon>Chromadorea</taxon>
        <taxon>Rhabditida</taxon>
        <taxon>Tylenchina</taxon>
        <taxon>Panagrolaimomorpha</taxon>
        <taxon>Strongyloidoidea</taxon>
        <taxon>Steinernematidae</taxon>
        <taxon>Steinernema</taxon>
    </lineage>
</organism>
<keyword evidence="1" id="KW-0472">Membrane</keyword>
<gene>
    <name evidence="2" type="ORF">L596_023691</name>
</gene>
<reference evidence="2 3" key="2">
    <citation type="journal article" date="2019" name="G3 (Bethesda)">
        <title>Hybrid Assembly of the Genome of the Entomopathogenic Nematode Steinernema carpocapsae Identifies the X-Chromosome.</title>
        <authorList>
            <person name="Serra L."/>
            <person name="Macchietto M."/>
            <person name="Macias-Munoz A."/>
            <person name="McGill C.J."/>
            <person name="Rodriguez I.M."/>
            <person name="Rodriguez B."/>
            <person name="Murad R."/>
            <person name="Mortazavi A."/>
        </authorList>
    </citation>
    <scope>NUCLEOTIDE SEQUENCE [LARGE SCALE GENOMIC DNA]</scope>
    <source>
        <strain evidence="2 3">ALL</strain>
    </source>
</reference>
<dbReference type="AlphaFoldDB" id="A0A4U5MEE5"/>
<evidence type="ECO:0000313" key="2">
    <source>
        <dbReference type="EMBL" id="TKR67557.1"/>
    </source>
</evidence>
<keyword evidence="1" id="KW-1133">Transmembrane helix</keyword>
<reference evidence="2 3" key="1">
    <citation type="journal article" date="2015" name="Genome Biol.">
        <title>Comparative genomics of Steinernema reveals deeply conserved gene regulatory networks.</title>
        <authorList>
            <person name="Dillman A.R."/>
            <person name="Macchietto M."/>
            <person name="Porter C.F."/>
            <person name="Rogers A."/>
            <person name="Williams B."/>
            <person name="Antoshechkin I."/>
            <person name="Lee M.M."/>
            <person name="Goodwin Z."/>
            <person name="Lu X."/>
            <person name="Lewis E.E."/>
            <person name="Goodrich-Blair H."/>
            <person name="Stock S.P."/>
            <person name="Adams B.J."/>
            <person name="Sternberg P.W."/>
            <person name="Mortazavi A."/>
        </authorList>
    </citation>
    <scope>NUCLEOTIDE SEQUENCE [LARGE SCALE GENOMIC DNA]</scope>
    <source>
        <strain evidence="2 3">ALL</strain>
    </source>
</reference>
<proteinExistence type="predicted"/>
<accession>A0A4U5MEE5</accession>
<keyword evidence="3" id="KW-1185">Reference proteome</keyword>
<name>A0A4U5MEE5_STECR</name>
<dbReference type="Proteomes" id="UP000298663">
    <property type="component" value="Unassembled WGS sequence"/>
</dbReference>